<evidence type="ECO:0000256" key="4">
    <source>
        <dbReference type="ARBA" id="ARBA00022538"/>
    </source>
</evidence>
<evidence type="ECO:0000256" key="6">
    <source>
        <dbReference type="ARBA" id="ARBA00022958"/>
    </source>
</evidence>
<dbReference type="SUPFAM" id="SSF51735">
    <property type="entry name" value="NAD(P)-binding Rossmann-fold domains"/>
    <property type="match status" value="1"/>
</dbReference>
<evidence type="ECO:0000256" key="2">
    <source>
        <dbReference type="ARBA" id="ARBA00022448"/>
    </source>
</evidence>
<dbReference type="PANTHER" id="PTHR46157">
    <property type="entry name" value="K(+) EFFLUX ANTIPORTER 3, CHLOROPLASTIC"/>
    <property type="match status" value="1"/>
</dbReference>
<evidence type="ECO:0000256" key="5">
    <source>
        <dbReference type="ARBA" id="ARBA00022692"/>
    </source>
</evidence>
<evidence type="ECO:0000256" key="7">
    <source>
        <dbReference type="ARBA" id="ARBA00022989"/>
    </source>
</evidence>
<dbReference type="Pfam" id="PF02254">
    <property type="entry name" value="TrkA_N"/>
    <property type="match status" value="1"/>
</dbReference>
<dbReference type="Gene3D" id="3.40.50.720">
    <property type="entry name" value="NAD(P)-binding Rossmann-like Domain"/>
    <property type="match status" value="1"/>
</dbReference>
<feature type="transmembrane region" description="Helical" evidence="10">
    <location>
        <begin position="87"/>
        <end position="109"/>
    </location>
</feature>
<gene>
    <name evidence="12" type="ORF">MNBD_ALPHA09-1082</name>
</gene>
<dbReference type="NCBIfam" id="TIGR00932">
    <property type="entry name" value="2a37"/>
    <property type="match status" value="1"/>
</dbReference>
<keyword evidence="3" id="KW-0050">Antiport</keyword>
<dbReference type="InterPro" id="IPR006153">
    <property type="entry name" value="Cation/H_exchanger_TM"/>
</dbReference>
<keyword evidence="8" id="KW-0406">Ion transport</keyword>
<proteinExistence type="predicted"/>
<keyword evidence="5 10" id="KW-0812">Transmembrane</keyword>
<keyword evidence="4" id="KW-0633">Potassium transport</keyword>
<name>A0A3B0TD59_9ZZZZ</name>
<dbReference type="InterPro" id="IPR036291">
    <property type="entry name" value="NAD(P)-bd_dom_sf"/>
</dbReference>
<organism evidence="12">
    <name type="scientific">hydrothermal vent metagenome</name>
    <dbReference type="NCBI Taxonomy" id="652676"/>
    <lineage>
        <taxon>unclassified sequences</taxon>
        <taxon>metagenomes</taxon>
        <taxon>ecological metagenomes</taxon>
    </lineage>
</organism>
<comment type="subcellular location">
    <subcellularLocation>
        <location evidence="1">Endomembrane system</location>
        <topology evidence="1">Multi-pass membrane protein</topology>
    </subcellularLocation>
</comment>
<feature type="transmembrane region" description="Helical" evidence="10">
    <location>
        <begin position="269"/>
        <end position="289"/>
    </location>
</feature>
<dbReference type="GO" id="GO:0012505">
    <property type="term" value="C:endomembrane system"/>
    <property type="evidence" value="ECO:0007669"/>
    <property type="project" value="UniProtKB-SubCell"/>
</dbReference>
<dbReference type="Gene3D" id="1.20.1530.20">
    <property type="match status" value="1"/>
</dbReference>
<dbReference type="GO" id="GO:1902600">
    <property type="term" value="P:proton transmembrane transport"/>
    <property type="evidence" value="ECO:0007669"/>
    <property type="project" value="InterPro"/>
</dbReference>
<feature type="transmembrane region" description="Helical" evidence="10">
    <location>
        <begin position="6"/>
        <end position="25"/>
    </location>
</feature>
<dbReference type="EMBL" id="UOEM01000004">
    <property type="protein sequence ID" value="VAW10079.1"/>
    <property type="molecule type" value="Genomic_DNA"/>
</dbReference>
<reference evidence="12" key="1">
    <citation type="submission" date="2018-06" db="EMBL/GenBank/DDBJ databases">
        <authorList>
            <person name="Zhirakovskaya E."/>
        </authorList>
    </citation>
    <scope>NUCLEOTIDE SEQUENCE</scope>
</reference>
<keyword evidence="9 10" id="KW-0472">Membrane</keyword>
<dbReference type="GO" id="GO:0016020">
    <property type="term" value="C:membrane"/>
    <property type="evidence" value="ECO:0007669"/>
    <property type="project" value="InterPro"/>
</dbReference>
<dbReference type="PROSITE" id="PS51201">
    <property type="entry name" value="RCK_N"/>
    <property type="match status" value="1"/>
</dbReference>
<dbReference type="Pfam" id="PF00999">
    <property type="entry name" value="Na_H_Exchanger"/>
    <property type="match status" value="1"/>
</dbReference>
<feature type="transmembrane region" description="Helical" evidence="10">
    <location>
        <begin position="295"/>
        <end position="318"/>
    </location>
</feature>
<evidence type="ECO:0000256" key="10">
    <source>
        <dbReference type="SAM" id="Phobius"/>
    </source>
</evidence>
<evidence type="ECO:0000256" key="1">
    <source>
        <dbReference type="ARBA" id="ARBA00004127"/>
    </source>
</evidence>
<feature type="domain" description="RCK N-terminal" evidence="11">
    <location>
        <begin position="404"/>
        <end position="521"/>
    </location>
</feature>
<dbReference type="FunFam" id="3.40.50.720:FF:000036">
    <property type="entry name" value="Glutathione-regulated potassium-efflux system protein KefB"/>
    <property type="match status" value="1"/>
</dbReference>
<sequence length="564" mass="58917">MDHSQNLADVLVFLAAAVVIVPVFRKFRSSPILGYLVAGIIIGPHGLAIIGDTEAARTLAEFGVVFLLFMVGLELSIGRLRALGSKVFGLGSLQVVVTGTLIGAIAWSLGMGLDAAVIIGGGLALSSTAFVLQLLAERGERATPFGLTAFSILLLQDLAVVPLLILVTLLGTAGSSFVDVIGQATLNGAAALVIVAGFGRYLLRPLYRVIAGVRSAELFVSTTLLVVLGMGWIMSIAGLSMALGALLAGLLLAETEYRHQIEADIRPFRGILLGLFFMTIGMGIDIALIMTHLGLIGVLVIALLAGKSLVTAALCRAVGLPAGVSFRTGLALSQGGEFGFVLFGAAMTLGLIAVDVAQILLAVITISMVATPAMFYAGKTLAGRLDARTGKSQDPIEAEIEGLNNHVLIAGFGRVGQTVAKVLSDAGLAYVALDLDQARVARCRARGMPVYYGDADQINVLRAAGAARADAVVVTIDQAKTASEVVTALRGNYPEVPIYVRARDRRHMHRLEQAGATAVVSEAAESSLQLGSIVLTSLDVSTDDIASVIQSYREDDYAQLEEIV</sequence>
<dbReference type="InterPro" id="IPR003148">
    <property type="entry name" value="RCK_N"/>
</dbReference>
<dbReference type="GO" id="GO:0008324">
    <property type="term" value="F:monoatomic cation transmembrane transporter activity"/>
    <property type="evidence" value="ECO:0007669"/>
    <property type="project" value="InterPro"/>
</dbReference>
<evidence type="ECO:0000313" key="12">
    <source>
        <dbReference type="EMBL" id="VAW10079.1"/>
    </source>
</evidence>
<feature type="transmembrane region" description="Helical" evidence="10">
    <location>
        <begin position="184"/>
        <end position="203"/>
    </location>
</feature>
<feature type="transmembrane region" description="Helical" evidence="10">
    <location>
        <begin position="32"/>
        <end position="50"/>
    </location>
</feature>
<dbReference type="InterPro" id="IPR038770">
    <property type="entry name" value="Na+/solute_symporter_sf"/>
</dbReference>
<feature type="transmembrane region" description="Helical" evidence="10">
    <location>
        <begin position="115"/>
        <end position="135"/>
    </location>
</feature>
<dbReference type="GO" id="GO:0015297">
    <property type="term" value="F:antiporter activity"/>
    <property type="evidence" value="ECO:0007669"/>
    <property type="project" value="UniProtKB-KW"/>
</dbReference>
<evidence type="ECO:0000256" key="3">
    <source>
        <dbReference type="ARBA" id="ARBA00022449"/>
    </source>
</evidence>
<feature type="transmembrane region" description="Helical" evidence="10">
    <location>
        <begin position="56"/>
        <end position="75"/>
    </location>
</feature>
<dbReference type="PANTHER" id="PTHR46157:SF4">
    <property type="entry name" value="K(+) EFFLUX ANTIPORTER 3, CHLOROPLASTIC"/>
    <property type="match status" value="1"/>
</dbReference>
<feature type="transmembrane region" description="Helical" evidence="10">
    <location>
        <begin position="359"/>
        <end position="378"/>
    </location>
</feature>
<feature type="transmembrane region" description="Helical" evidence="10">
    <location>
        <begin position="330"/>
        <end position="353"/>
    </location>
</feature>
<accession>A0A3B0TD59</accession>
<protein>
    <submittedName>
        <fullName evidence="12">Inner membrane protein, KefB/KefC family</fullName>
    </submittedName>
</protein>
<evidence type="ECO:0000259" key="11">
    <source>
        <dbReference type="PROSITE" id="PS51201"/>
    </source>
</evidence>
<evidence type="ECO:0000256" key="9">
    <source>
        <dbReference type="ARBA" id="ARBA00023136"/>
    </source>
</evidence>
<dbReference type="InterPro" id="IPR004771">
    <property type="entry name" value="K/H_exchanger"/>
</dbReference>
<dbReference type="AlphaFoldDB" id="A0A3B0TD59"/>
<evidence type="ECO:0000256" key="8">
    <source>
        <dbReference type="ARBA" id="ARBA00023065"/>
    </source>
</evidence>
<feature type="transmembrane region" description="Helical" evidence="10">
    <location>
        <begin position="147"/>
        <end position="172"/>
    </location>
</feature>
<keyword evidence="7 10" id="KW-1133">Transmembrane helix</keyword>
<dbReference type="GO" id="GO:0006813">
    <property type="term" value="P:potassium ion transport"/>
    <property type="evidence" value="ECO:0007669"/>
    <property type="project" value="UniProtKB-KW"/>
</dbReference>
<keyword evidence="6" id="KW-0630">Potassium</keyword>
<keyword evidence="2" id="KW-0813">Transport</keyword>